<dbReference type="PANTHER" id="PTHR30336">
    <property type="entry name" value="INNER MEMBRANE PROTEIN, PROBABLE PERMEASE"/>
    <property type="match status" value="1"/>
</dbReference>
<dbReference type="InterPro" id="IPR014729">
    <property type="entry name" value="Rossmann-like_a/b/a_fold"/>
</dbReference>
<protein>
    <recommendedName>
        <fullName evidence="1">DUF218 domain-containing protein</fullName>
    </recommendedName>
</protein>
<dbReference type="RefSeq" id="WP_049699394.1">
    <property type="nucleotide sequence ID" value="NZ_JAQDQF010000007.1"/>
</dbReference>
<proteinExistence type="predicted"/>
<gene>
    <name evidence="2" type="ORF">ABW18_13225</name>
</gene>
<dbReference type="Pfam" id="PF02698">
    <property type="entry name" value="DUF218"/>
    <property type="match status" value="1"/>
</dbReference>
<evidence type="ECO:0000313" key="2">
    <source>
        <dbReference type="EMBL" id="KNA91225.1"/>
    </source>
</evidence>
<dbReference type="EMBL" id="LDTZ01000017">
    <property type="protein sequence ID" value="KNA91225.1"/>
    <property type="molecule type" value="Genomic_DNA"/>
</dbReference>
<dbReference type="Proteomes" id="UP000037247">
    <property type="component" value="Unassembled WGS sequence"/>
</dbReference>
<evidence type="ECO:0000259" key="1">
    <source>
        <dbReference type="Pfam" id="PF02698"/>
    </source>
</evidence>
<dbReference type="Gene3D" id="3.40.50.620">
    <property type="entry name" value="HUPs"/>
    <property type="match status" value="1"/>
</dbReference>
<evidence type="ECO:0000313" key="3">
    <source>
        <dbReference type="Proteomes" id="UP000037247"/>
    </source>
</evidence>
<accession>A0ABR5IC51</accession>
<keyword evidence="3" id="KW-1185">Reference proteome</keyword>
<comment type="caution">
    <text evidence="2">The sequence shown here is derived from an EMBL/GenBank/DDBJ whole genome shotgun (WGS) entry which is preliminary data.</text>
</comment>
<dbReference type="InterPro" id="IPR003848">
    <property type="entry name" value="DUF218"/>
</dbReference>
<dbReference type="InterPro" id="IPR051599">
    <property type="entry name" value="Cell_Envelope_Assoc"/>
</dbReference>
<sequence length="342" mass="34655">MARVKRIRRGVVAVVAAAAVGGVVGSLPVVHHAQVQPTVTAIDPASLYNSAQQKFAAGDVAGGLESLKQSLIVAPADAESLALQSVWSDQVDDAATGKAALSRLSMINPTLATSVRNITAGVSAAAAIVPSTSPAPASGQPAIVILGYGLGADGTMAPELVKRLTAGKAQADAAPSLPIVVTGGVPKKGITEASAMKKWLVANGVDASRVTTEDKSVSTVSNAQNTAAILGARGIADIVLVTSPNHIRRAAADFAAVGLKVSGSVTTPTDMAKYLKPLTKDQQKGIRLEATRAARIPTTKNSELSIPNMPGLPNDLPDTGPGLIPEIGGKILDQLLQTGSKS</sequence>
<dbReference type="CDD" id="cd06259">
    <property type="entry name" value="YdcF-like"/>
    <property type="match status" value="1"/>
</dbReference>
<organism evidence="2 3">
    <name type="scientific">Gordonia jacobaea</name>
    <dbReference type="NCBI Taxonomy" id="122202"/>
    <lineage>
        <taxon>Bacteria</taxon>
        <taxon>Bacillati</taxon>
        <taxon>Actinomycetota</taxon>
        <taxon>Actinomycetes</taxon>
        <taxon>Mycobacteriales</taxon>
        <taxon>Gordoniaceae</taxon>
        <taxon>Gordonia</taxon>
    </lineage>
</organism>
<feature type="domain" description="DUF218" evidence="1">
    <location>
        <begin position="142"/>
        <end position="274"/>
    </location>
</feature>
<name>A0ABR5IC51_9ACTN</name>
<reference evidence="2 3" key="1">
    <citation type="submission" date="2015-05" db="EMBL/GenBank/DDBJ databases">
        <title>Draft genome sequence of the bacterium Gordonia jacobaea a new member of the Gordonia genus.</title>
        <authorList>
            <person name="Jimenez-Galisteo G."/>
            <person name="Dominguez A."/>
            <person name="Munoz E."/>
            <person name="Vinas M."/>
        </authorList>
    </citation>
    <scope>NUCLEOTIDE SEQUENCE [LARGE SCALE GENOMIC DNA]</scope>
    <source>
        <strain evidence="3">mv1</strain>
    </source>
</reference>
<dbReference type="PANTHER" id="PTHR30336:SF4">
    <property type="entry name" value="ENVELOPE BIOGENESIS FACTOR ELYC"/>
    <property type="match status" value="1"/>
</dbReference>